<dbReference type="AlphaFoldDB" id="A0A392SG25"/>
<dbReference type="Proteomes" id="UP000265520">
    <property type="component" value="Unassembled WGS sequence"/>
</dbReference>
<evidence type="ECO:0000313" key="1">
    <source>
        <dbReference type="EMBL" id="MCI47347.1"/>
    </source>
</evidence>
<evidence type="ECO:0000313" key="2">
    <source>
        <dbReference type="Proteomes" id="UP000265520"/>
    </source>
</evidence>
<protein>
    <submittedName>
        <fullName evidence="1">Uncharacterized protein</fullName>
    </submittedName>
</protein>
<feature type="non-terminal residue" evidence="1">
    <location>
        <position position="1"/>
    </location>
</feature>
<organism evidence="1 2">
    <name type="scientific">Trifolium medium</name>
    <dbReference type="NCBI Taxonomy" id="97028"/>
    <lineage>
        <taxon>Eukaryota</taxon>
        <taxon>Viridiplantae</taxon>
        <taxon>Streptophyta</taxon>
        <taxon>Embryophyta</taxon>
        <taxon>Tracheophyta</taxon>
        <taxon>Spermatophyta</taxon>
        <taxon>Magnoliopsida</taxon>
        <taxon>eudicotyledons</taxon>
        <taxon>Gunneridae</taxon>
        <taxon>Pentapetalae</taxon>
        <taxon>rosids</taxon>
        <taxon>fabids</taxon>
        <taxon>Fabales</taxon>
        <taxon>Fabaceae</taxon>
        <taxon>Papilionoideae</taxon>
        <taxon>50 kb inversion clade</taxon>
        <taxon>NPAAA clade</taxon>
        <taxon>Hologalegina</taxon>
        <taxon>IRL clade</taxon>
        <taxon>Trifolieae</taxon>
        <taxon>Trifolium</taxon>
    </lineage>
</organism>
<comment type="caution">
    <text evidence="1">The sequence shown here is derived from an EMBL/GenBank/DDBJ whole genome shotgun (WGS) entry which is preliminary data.</text>
</comment>
<dbReference type="EMBL" id="LXQA010371227">
    <property type="protein sequence ID" value="MCI47347.1"/>
    <property type="molecule type" value="Genomic_DNA"/>
</dbReference>
<name>A0A392SG25_9FABA</name>
<keyword evidence="2" id="KW-1185">Reference proteome</keyword>
<sequence>LKLPQFSLVLPPARRADACRATHRSCCVRRLSFGWLRGAQLGLARRVVPGCKGQFSTRACATRS</sequence>
<reference evidence="1 2" key="1">
    <citation type="journal article" date="2018" name="Front. Plant Sci.">
        <title>Red Clover (Trifolium pratense) and Zigzag Clover (T. medium) - A Picture of Genomic Similarities and Differences.</title>
        <authorList>
            <person name="Dluhosova J."/>
            <person name="Istvanek J."/>
            <person name="Nedelnik J."/>
            <person name="Repkova J."/>
        </authorList>
    </citation>
    <scope>NUCLEOTIDE SEQUENCE [LARGE SCALE GENOMIC DNA]</scope>
    <source>
        <strain evidence="2">cv. 10/8</strain>
        <tissue evidence="1">Leaf</tissue>
    </source>
</reference>
<accession>A0A392SG25</accession>
<proteinExistence type="predicted"/>